<dbReference type="SUPFAM" id="SSF55729">
    <property type="entry name" value="Acyl-CoA N-acyltransferases (Nat)"/>
    <property type="match status" value="1"/>
</dbReference>
<keyword evidence="3" id="KW-1185">Reference proteome</keyword>
<dbReference type="AlphaFoldDB" id="A0A9W6QT05"/>
<dbReference type="Proteomes" id="UP001165042">
    <property type="component" value="Unassembled WGS sequence"/>
</dbReference>
<gene>
    <name evidence="2" type="ORF">Aglo03_58380</name>
</gene>
<dbReference type="Gene3D" id="3.40.630.30">
    <property type="match status" value="1"/>
</dbReference>
<name>A0A9W6QT05_9PSEU</name>
<comment type="caution">
    <text evidence="2">The sequence shown here is derived from an EMBL/GenBank/DDBJ whole genome shotgun (WGS) entry which is preliminary data.</text>
</comment>
<dbReference type="Pfam" id="PF13302">
    <property type="entry name" value="Acetyltransf_3"/>
    <property type="match status" value="1"/>
</dbReference>
<feature type="domain" description="N-acetyltransferase" evidence="1">
    <location>
        <begin position="13"/>
        <end position="180"/>
    </location>
</feature>
<dbReference type="InterPro" id="IPR016181">
    <property type="entry name" value="Acyl_CoA_acyltransferase"/>
</dbReference>
<reference evidence="2" key="1">
    <citation type="submission" date="2023-02" db="EMBL/GenBank/DDBJ databases">
        <title>Actinokineospora globicatena NBRC 15670.</title>
        <authorList>
            <person name="Ichikawa N."/>
            <person name="Sato H."/>
            <person name="Tonouchi N."/>
        </authorList>
    </citation>
    <scope>NUCLEOTIDE SEQUENCE</scope>
    <source>
        <strain evidence="2">NBRC 15670</strain>
    </source>
</reference>
<dbReference type="RefSeq" id="WP_285612920.1">
    <property type="nucleotide sequence ID" value="NZ_BSSD01000011.1"/>
</dbReference>
<dbReference type="GO" id="GO:0016747">
    <property type="term" value="F:acyltransferase activity, transferring groups other than amino-acyl groups"/>
    <property type="evidence" value="ECO:0007669"/>
    <property type="project" value="InterPro"/>
</dbReference>
<dbReference type="InterPro" id="IPR051531">
    <property type="entry name" value="N-acetyltransferase"/>
</dbReference>
<protein>
    <submittedName>
        <fullName evidence="2">Acetyltransferase</fullName>
    </submittedName>
</protein>
<dbReference type="PANTHER" id="PTHR43792">
    <property type="entry name" value="GNAT FAMILY, PUTATIVE (AFU_ORTHOLOGUE AFUA_3G00765)-RELATED-RELATED"/>
    <property type="match status" value="1"/>
</dbReference>
<dbReference type="PROSITE" id="PS51186">
    <property type="entry name" value="GNAT"/>
    <property type="match status" value="1"/>
</dbReference>
<organism evidence="2 3">
    <name type="scientific">Actinokineospora globicatena</name>
    <dbReference type="NCBI Taxonomy" id="103729"/>
    <lineage>
        <taxon>Bacteria</taxon>
        <taxon>Bacillati</taxon>
        <taxon>Actinomycetota</taxon>
        <taxon>Actinomycetes</taxon>
        <taxon>Pseudonocardiales</taxon>
        <taxon>Pseudonocardiaceae</taxon>
        <taxon>Actinokineospora</taxon>
    </lineage>
</organism>
<evidence type="ECO:0000313" key="3">
    <source>
        <dbReference type="Proteomes" id="UP001165042"/>
    </source>
</evidence>
<evidence type="ECO:0000259" key="1">
    <source>
        <dbReference type="PROSITE" id="PS51186"/>
    </source>
</evidence>
<dbReference type="InterPro" id="IPR000182">
    <property type="entry name" value="GNAT_dom"/>
</dbReference>
<proteinExistence type="predicted"/>
<dbReference type="EMBL" id="BSSD01000011">
    <property type="protein sequence ID" value="GLW95022.1"/>
    <property type="molecule type" value="Genomic_DNA"/>
</dbReference>
<accession>A0A9W6QT05</accession>
<evidence type="ECO:0000313" key="2">
    <source>
        <dbReference type="EMBL" id="GLW95022.1"/>
    </source>
</evidence>
<sequence length="190" mass="20613">MTRPPAFSSNPPVLLRRLTPADGPEMVRVVMESVAHLRPWMAWAADDLTAEQVLANAAASTDAWDRGEDYSYAIVVDTAIVGRCGMIPRIGPGGLELGYWLHPTHTGRGLATLATAALVDAAFTLPHIDHLKIIHDSANTHSRAIPQRLGFHEVARVSPPQEPLTSAENGVDVHWLLTRAQYLAHRTPAG</sequence>